<dbReference type="GeneID" id="5895909"/>
<evidence type="ECO:0000256" key="1">
    <source>
        <dbReference type="ARBA" id="ARBA00023157"/>
    </source>
</evidence>
<dbReference type="InterPro" id="IPR018378">
    <property type="entry name" value="C-type_lectin_CS"/>
</dbReference>
<dbReference type="InParanoid" id="A9VD57"/>
<accession>A9VD57</accession>
<dbReference type="SUPFAM" id="SSF51004">
    <property type="entry name" value="C-terminal (heme d1) domain of cytochrome cd1-nitrite reductase"/>
    <property type="match status" value="1"/>
</dbReference>
<dbReference type="PROSITE" id="PS50041">
    <property type="entry name" value="C_TYPE_LECTIN_2"/>
    <property type="match status" value="1"/>
</dbReference>
<evidence type="ECO:0000256" key="2">
    <source>
        <dbReference type="SAM" id="SignalP"/>
    </source>
</evidence>
<dbReference type="PROSITE" id="PS00615">
    <property type="entry name" value="C_TYPE_LECTIN_1"/>
    <property type="match status" value="1"/>
</dbReference>
<organism evidence="4 5">
    <name type="scientific">Monosiga brevicollis</name>
    <name type="common">Choanoflagellate</name>
    <dbReference type="NCBI Taxonomy" id="81824"/>
    <lineage>
        <taxon>Eukaryota</taxon>
        <taxon>Choanoflagellata</taxon>
        <taxon>Craspedida</taxon>
        <taxon>Salpingoecidae</taxon>
        <taxon>Monosiga</taxon>
    </lineage>
</organism>
<feature type="chain" id="PRO_5002745376" description="C-type lectin domain-containing protein" evidence="2">
    <location>
        <begin position="29"/>
        <end position="371"/>
    </location>
</feature>
<dbReference type="Pfam" id="PF00059">
    <property type="entry name" value="Lectin_C"/>
    <property type="match status" value="1"/>
</dbReference>
<dbReference type="InterPro" id="IPR016186">
    <property type="entry name" value="C-type_lectin-like/link_sf"/>
</dbReference>
<evidence type="ECO:0000313" key="5">
    <source>
        <dbReference type="Proteomes" id="UP000001357"/>
    </source>
</evidence>
<dbReference type="Proteomes" id="UP000001357">
    <property type="component" value="Unassembled WGS sequence"/>
</dbReference>
<gene>
    <name evidence="4" type="ORF">MONBRDRAFT_30149</name>
</gene>
<dbReference type="AlphaFoldDB" id="A9VD57"/>
<dbReference type="InterPro" id="IPR001304">
    <property type="entry name" value="C-type_lectin-like"/>
</dbReference>
<dbReference type="SMART" id="SM00034">
    <property type="entry name" value="CLECT"/>
    <property type="match status" value="1"/>
</dbReference>
<dbReference type="InterPro" id="IPR016187">
    <property type="entry name" value="CTDL_fold"/>
</dbReference>
<dbReference type="SUPFAM" id="SSF56436">
    <property type="entry name" value="C-type lectin-like"/>
    <property type="match status" value="1"/>
</dbReference>
<dbReference type="InterPro" id="IPR011048">
    <property type="entry name" value="Haem_d1_sf"/>
</dbReference>
<keyword evidence="5" id="KW-1185">Reference proteome</keyword>
<evidence type="ECO:0000259" key="3">
    <source>
        <dbReference type="PROSITE" id="PS50041"/>
    </source>
</evidence>
<dbReference type="PANTHER" id="PTHR22803">
    <property type="entry name" value="MANNOSE, PHOSPHOLIPASE, LECTIN RECEPTOR RELATED"/>
    <property type="match status" value="1"/>
</dbReference>
<dbReference type="CDD" id="cd00037">
    <property type="entry name" value="CLECT"/>
    <property type="match status" value="1"/>
</dbReference>
<name>A9VD57_MONBE</name>
<dbReference type="RefSeq" id="XP_001750659.1">
    <property type="nucleotide sequence ID" value="XM_001750607.1"/>
</dbReference>
<protein>
    <recommendedName>
        <fullName evidence="3">C-type lectin domain-containing protein</fullName>
    </recommendedName>
</protein>
<dbReference type="KEGG" id="mbr:MONBRDRAFT_30149"/>
<evidence type="ECO:0000313" key="4">
    <source>
        <dbReference type="EMBL" id="EDQ84543.1"/>
    </source>
</evidence>
<feature type="domain" description="C-type lectin" evidence="3">
    <location>
        <begin position="41"/>
        <end position="159"/>
    </location>
</feature>
<dbReference type="EMBL" id="CH991585">
    <property type="protein sequence ID" value="EDQ84543.1"/>
    <property type="molecule type" value="Genomic_DNA"/>
</dbReference>
<reference evidence="4 5" key="1">
    <citation type="journal article" date="2008" name="Nature">
        <title>The genome of the choanoflagellate Monosiga brevicollis and the origin of metazoans.</title>
        <authorList>
            <consortium name="JGI Sequencing"/>
            <person name="King N."/>
            <person name="Westbrook M.J."/>
            <person name="Young S.L."/>
            <person name="Kuo A."/>
            <person name="Abedin M."/>
            <person name="Chapman J."/>
            <person name="Fairclough S."/>
            <person name="Hellsten U."/>
            <person name="Isogai Y."/>
            <person name="Letunic I."/>
            <person name="Marr M."/>
            <person name="Pincus D."/>
            <person name="Putnam N."/>
            <person name="Rokas A."/>
            <person name="Wright K.J."/>
            <person name="Zuzow R."/>
            <person name="Dirks W."/>
            <person name="Good M."/>
            <person name="Goodstein D."/>
            <person name="Lemons D."/>
            <person name="Li W."/>
            <person name="Lyons J.B."/>
            <person name="Morris A."/>
            <person name="Nichols S."/>
            <person name="Richter D.J."/>
            <person name="Salamov A."/>
            <person name="Bork P."/>
            <person name="Lim W.A."/>
            <person name="Manning G."/>
            <person name="Miller W.T."/>
            <person name="McGinnis W."/>
            <person name="Shapiro H."/>
            <person name="Tjian R."/>
            <person name="Grigoriev I.V."/>
            <person name="Rokhsar D."/>
        </authorList>
    </citation>
    <scope>NUCLEOTIDE SEQUENCE [LARGE SCALE GENOMIC DNA]</scope>
    <source>
        <strain evidence="5">MX1 / ATCC 50154</strain>
    </source>
</reference>
<feature type="signal peptide" evidence="2">
    <location>
        <begin position="1"/>
        <end position="28"/>
    </location>
</feature>
<keyword evidence="2" id="KW-0732">Signal</keyword>
<dbReference type="InterPro" id="IPR050111">
    <property type="entry name" value="C-type_lectin/snaclec_domain"/>
</dbReference>
<proteinExistence type="predicted"/>
<dbReference type="Gene3D" id="3.10.100.10">
    <property type="entry name" value="Mannose-Binding Protein A, subunit A"/>
    <property type="match status" value="1"/>
</dbReference>
<sequence>MAHPSVLPRAIGALVCLCIVFHASTTQAAPLVTGYDGWTFYQTSEYRYFGDTYKAYFADAKAACKAEGGDLASIITRDEYNVILDLVPNSINQVWVGGELTNGAITNWIDGSLFVDTTPTLWLTDEPSNGRHDGCLILDQGRGGLDNYRCDRTRTYVCKRPLEMSSSSTSTSTSNSYTGAVIIYSTGTSAYSVVYRTTLLGRTYGSDDTSSTYFGQTMSMGGLRLAVGAYLHNNLGRVYIFSRSSASSLSYADNVKVIEPPYTTTNTNFGWGVGLSPNGNALLVSAPNNGAGVVYRYEFANNAWTLKRTFTAESAGINQLFGYGILMVPDSEEDGDITAIGNSLADTFATNSGAVVTISKFKSAFSDDDDA</sequence>
<keyword evidence="1" id="KW-1015">Disulfide bond</keyword>